<proteinExistence type="predicted"/>
<feature type="chain" id="PRO_5026814540" description="Secreted protein" evidence="2">
    <location>
        <begin position="21"/>
        <end position="82"/>
    </location>
</feature>
<evidence type="ECO:0000256" key="2">
    <source>
        <dbReference type="SAM" id="SignalP"/>
    </source>
</evidence>
<keyword evidence="1" id="KW-0472">Membrane</keyword>
<evidence type="ECO:0000313" key="3">
    <source>
        <dbReference type="EMBL" id="NOV43206.1"/>
    </source>
</evidence>
<dbReference type="EMBL" id="GHWJ01010469">
    <property type="protein sequence ID" value="NOV43206.1"/>
    <property type="molecule type" value="Transcribed_RNA"/>
</dbReference>
<keyword evidence="1" id="KW-1133">Transmembrane helix</keyword>
<protein>
    <recommendedName>
        <fullName evidence="4">Secreted protein</fullName>
    </recommendedName>
</protein>
<evidence type="ECO:0000256" key="1">
    <source>
        <dbReference type="SAM" id="Phobius"/>
    </source>
</evidence>
<keyword evidence="2" id="KW-0732">Signal</keyword>
<feature type="signal peptide" evidence="2">
    <location>
        <begin position="1"/>
        <end position="20"/>
    </location>
</feature>
<sequence length="82" mass="9338">MTKQAIFLLSAVIYPWFVLCTKVTQTCTCIYISVFVTCLMYFTVSAGSVIAVIILQDCVARLCYKTQNEEVDCTLRRMKCSF</sequence>
<name>A0A6M2DAU2_RHIMP</name>
<reference evidence="3" key="1">
    <citation type="submission" date="2019-09" db="EMBL/GenBank/DDBJ databases">
        <title>Organ-specific transcriptomic study of the physiology of the cattle tick, Rhipicephalus microplus.</title>
        <authorList>
            <person name="Tirloni L."/>
            <person name="Braz G."/>
            <person name="Gandara A.C.P."/>
            <person name="Sabadin G.A."/>
            <person name="da Silva R.M."/>
            <person name="Guizzo M.G."/>
            <person name="Machado J.A."/>
            <person name="Costa E.P."/>
            <person name="Gomes H.F."/>
            <person name="Moraes J."/>
            <person name="Mota M.B.S."/>
            <person name="Mesquita R.D."/>
            <person name="Alvarenga P.H."/>
            <person name="Alves F."/>
            <person name="Seixas A."/>
            <person name="da Fonseca R.N."/>
            <person name="Fogaca A."/>
            <person name="Logullo C."/>
            <person name="Tanaka A."/>
            <person name="Daffre S."/>
            <person name="Termignoni C."/>
            <person name="Vaz I.S.Jr."/>
            <person name="Oliveira P.L."/>
            <person name="Ribeiro J.M."/>
        </authorList>
    </citation>
    <scope>NUCLEOTIDE SEQUENCE</scope>
    <source>
        <strain evidence="3">Porto Alegre</strain>
    </source>
</reference>
<evidence type="ECO:0008006" key="4">
    <source>
        <dbReference type="Google" id="ProtNLM"/>
    </source>
</evidence>
<keyword evidence="1" id="KW-0812">Transmembrane</keyword>
<accession>A0A6M2DAU2</accession>
<feature type="transmembrane region" description="Helical" evidence="1">
    <location>
        <begin position="30"/>
        <end position="55"/>
    </location>
</feature>
<dbReference type="AlphaFoldDB" id="A0A6M2DAU2"/>
<organism evidence="3">
    <name type="scientific">Rhipicephalus microplus</name>
    <name type="common">Cattle tick</name>
    <name type="synonym">Boophilus microplus</name>
    <dbReference type="NCBI Taxonomy" id="6941"/>
    <lineage>
        <taxon>Eukaryota</taxon>
        <taxon>Metazoa</taxon>
        <taxon>Ecdysozoa</taxon>
        <taxon>Arthropoda</taxon>
        <taxon>Chelicerata</taxon>
        <taxon>Arachnida</taxon>
        <taxon>Acari</taxon>
        <taxon>Parasitiformes</taxon>
        <taxon>Ixodida</taxon>
        <taxon>Ixodoidea</taxon>
        <taxon>Ixodidae</taxon>
        <taxon>Rhipicephalinae</taxon>
        <taxon>Rhipicephalus</taxon>
        <taxon>Boophilus</taxon>
    </lineage>
</organism>